<proteinExistence type="predicted"/>
<organism evidence="2 3">
    <name type="scientific">Musa troglodytarum</name>
    <name type="common">fe'i banana</name>
    <dbReference type="NCBI Taxonomy" id="320322"/>
    <lineage>
        <taxon>Eukaryota</taxon>
        <taxon>Viridiplantae</taxon>
        <taxon>Streptophyta</taxon>
        <taxon>Embryophyta</taxon>
        <taxon>Tracheophyta</taxon>
        <taxon>Spermatophyta</taxon>
        <taxon>Magnoliopsida</taxon>
        <taxon>Liliopsida</taxon>
        <taxon>Zingiberales</taxon>
        <taxon>Musaceae</taxon>
        <taxon>Musa</taxon>
    </lineage>
</organism>
<name>A0A9E7KZH2_9LILI</name>
<dbReference type="EMBL" id="CP097510">
    <property type="protein sequence ID" value="URE40178.1"/>
    <property type="molecule type" value="Genomic_DNA"/>
</dbReference>
<dbReference type="AlphaFoldDB" id="A0A9E7KZH2"/>
<evidence type="ECO:0000313" key="3">
    <source>
        <dbReference type="Proteomes" id="UP001055439"/>
    </source>
</evidence>
<dbReference type="GO" id="GO:0000977">
    <property type="term" value="F:RNA polymerase II transcription regulatory region sequence-specific DNA binding"/>
    <property type="evidence" value="ECO:0007669"/>
    <property type="project" value="TreeGrafter"/>
</dbReference>
<evidence type="ECO:0000256" key="1">
    <source>
        <dbReference type="SAM" id="SignalP"/>
    </source>
</evidence>
<accession>A0A9E7KZH2</accession>
<dbReference type="OrthoDB" id="689007at2759"/>
<protein>
    <submittedName>
        <fullName evidence="2">Transcription factor bHLH36</fullName>
    </submittedName>
</protein>
<dbReference type="PANTHER" id="PTHR13935">
    <property type="entry name" value="ACHAETE-SCUTE TRANSCRIPTION FACTOR-RELATED"/>
    <property type="match status" value="1"/>
</dbReference>
<feature type="chain" id="PRO_5039556999" evidence="1">
    <location>
        <begin position="27"/>
        <end position="183"/>
    </location>
</feature>
<dbReference type="GO" id="GO:0000981">
    <property type="term" value="F:DNA-binding transcription factor activity, RNA polymerase II-specific"/>
    <property type="evidence" value="ECO:0007669"/>
    <property type="project" value="TreeGrafter"/>
</dbReference>
<evidence type="ECO:0000313" key="2">
    <source>
        <dbReference type="EMBL" id="URE40178.1"/>
    </source>
</evidence>
<sequence>MAALERLFVFSRCFFFFFGLCSIASSDVFSEDGFSDVMMLSQDACIYCPDSDLLTQQNQLDQAASYVKELRERIDTMKQRKDSRTGIKETIKDSSSGLAMEFRLPVIQVRHQDSKSEVVLISGIDKRFAFHEVICVLEEEGAQVLNASFSTVGEKIFHTIHSQAGADYGGNCSAKALLVESLR</sequence>
<dbReference type="PANTHER" id="PTHR13935:SF46">
    <property type="entry name" value="TRANSCRIPTION FACTOR BHLH167-RELATED"/>
    <property type="match status" value="1"/>
</dbReference>
<dbReference type="GO" id="GO:0090575">
    <property type="term" value="C:RNA polymerase II transcription regulator complex"/>
    <property type="evidence" value="ECO:0007669"/>
    <property type="project" value="TreeGrafter"/>
</dbReference>
<dbReference type="Proteomes" id="UP001055439">
    <property type="component" value="Chromosome 8"/>
</dbReference>
<feature type="signal peptide" evidence="1">
    <location>
        <begin position="1"/>
        <end position="26"/>
    </location>
</feature>
<keyword evidence="3" id="KW-1185">Reference proteome</keyword>
<dbReference type="InterPro" id="IPR015660">
    <property type="entry name" value="MASH1/Ascl1a-like"/>
</dbReference>
<reference evidence="2" key="1">
    <citation type="submission" date="2022-05" db="EMBL/GenBank/DDBJ databases">
        <title>The Musa troglodytarum L. genome provides insights into the mechanism of non-climacteric behaviour and enrichment of carotenoids.</title>
        <authorList>
            <person name="Wang J."/>
        </authorList>
    </citation>
    <scope>NUCLEOTIDE SEQUENCE</scope>
    <source>
        <tissue evidence="2">Leaf</tissue>
    </source>
</reference>
<keyword evidence="1" id="KW-0732">Signal</keyword>
<gene>
    <name evidence="2" type="ORF">MUK42_30123</name>
</gene>